<dbReference type="InterPro" id="IPR036097">
    <property type="entry name" value="HisK_dim/P_sf"/>
</dbReference>
<dbReference type="Pfam" id="PF02518">
    <property type="entry name" value="HATPase_c"/>
    <property type="match status" value="1"/>
</dbReference>
<dbReference type="InterPro" id="IPR003594">
    <property type="entry name" value="HATPase_dom"/>
</dbReference>
<evidence type="ECO:0000259" key="15">
    <source>
        <dbReference type="PROSITE" id="PS50109"/>
    </source>
</evidence>
<dbReference type="InterPro" id="IPR003660">
    <property type="entry name" value="HAMP_dom"/>
</dbReference>
<dbReference type="FunFam" id="3.30.565.10:FF:000006">
    <property type="entry name" value="Sensor histidine kinase WalK"/>
    <property type="match status" value="1"/>
</dbReference>
<dbReference type="AlphaFoldDB" id="A0A9D1E7Q8"/>
<evidence type="ECO:0000256" key="12">
    <source>
        <dbReference type="ARBA" id="ARBA00023012"/>
    </source>
</evidence>
<feature type="domain" description="HAMP" evidence="16">
    <location>
        <begin position="191"/>
        <end position="243"/>
    </location>
</feature>
<keyword evidence="5" id="KW-0597">Phosphoprotein</keyword>
<keyword evidence="11 14" id="KW-1133">Transmembrane helix</keyword>
<keyword evidence="12" id="KW-0902">Two-component regulatory system</keyword>
<dbReference type="GO" id="GO:0005524">
    <property type="term" value="F:ATP binding"/>
    <property type="evidence" value="ECO:0007669"/>
    <property type="project" value="UniProtKB-KW"/>
</dbReference>
<keyword evidence="7 14" id="KW-0812">Transmembrane</keyword>
<evidence type="ECO:0000256" key="9">
    <source>
        <dbReference type="ARBA" id="ARBA00022777"/>
    </source>
</evidence>
<dbReference type="Pfam" id="PF00672">
    <property type="entry name" value="HAMP"/>
    <property type="match status" value="1"/>
</dbReference>
<dbReference type="SMART" id="SM00304">
    <property type="entry name" value="HAMP"/>
    <property type="match status" value="1"/>
</dbReference>
<keyword evidence="6" id="KW-0808">Transferase</keyword>
<dbReference type="SMART" id="SM00387">
    <property type="entry name" value="HATPase_c"/>
    <property type="match status" value="1"/>
</dbReference>
<proteinExistence type="predicted"/>
<dbReference type="InterPro" id="IPR036890">
    <property type="entry name" value="HATPase_C_sf"/>
</dbReference>
<dbReference type="CDD" id="cd06225">
    <property type="entry name" value="HAMP"/>
    <property type="match status" value="1"/>
</dbReference>
<dbReference type="PROSITE" id="PS50109">
    <property type="entry name" value="HIS_KIN"/>
    <property type="match status" value="1"/>
</dbReference>
<organism evidence="17 18">
    <name type="scientific">Candidatus Coproplasma avicola</name>
    <dbReference type="NCBI Taxonomy" id="2840744"/>
    <lineage>
        <taxon>Bacteria</taxon>
        <taxon>Bacillati</taxon>
        <taxon>Bacillota</taxon>
        <taxon>Clostridia</taxon>
        <taxon>Eubacteriales</taxon>
        <taxon>Candidatus Coproplasma</taxon>
    </lineage>
</organism>
<dbReference type="SMART" id="SM00388">
    <property type="entry name" value="HisKA"/>
    <property type="match status" value="1"/>
</dbReference>
<comment type="catalytic activity">
    <reaction evidence="1">
        <text>ATP + protein L-histidine = ADP + protein N-phospho-L-histidine.</text>
        <dbReference type="EC" id="2.7.13.3"/>
    </reaction>
</comment>
<dbReference type="Pfam" id="PF00512">
    <property type="entry name" value="HisKA"/>
    <property type="match status" value="1"/>
</dbReference>
<dbReference type="SUPFAM" id="SSF47384">
    <property type="entry name" value="Homodimeric domain of signal transducing histidine kinase"/>
    <property type="match status" value="1"/>
</dbReference>
<dbReference type="InterPro" id="IPR004358">
    <property type="entry name" value="Sig_transdc_His_kin-like_C"/>
</dbReference>
<dbReference type="InterPro" id="IPR003661">
    <property type="entry name" value="HisK_dim/P_dom"/>
</dbReference>
<keyword evidence="8" id="KW-0547">Nucleotide-binding</keyword>
<evidence type="ECO:0000256" key="8">
    <source>
        <dbReference type="ARBA" id="ARBA00022741"/>
    </source>
</evidence>
<dbReference type="SUPFAM" id="SSF158472">
    <property type="entry name" value="HAMP domain-like"/>
    <property type="match status" value="1"/>
</dbReference>
<evidence type="ECO:0000256" key="5">
    <source>
        <dbReference type="ARBA" id="ARBA00022553"/>
    </source>
</evidence>
<evidence type="ECO:0000259" key="16">
    <source>
        <dbReference type="PROSITE" id="PS50885"/>
    </source>
</evidence>
<evidence type="ECO:0000256" key="1">
    <source>
        <dbReference type="ARBA" id="ARBA00000085"/>
    </source>
</evidence>
<comment type="caution">
    <text evidence="17">The sequence shown here is derived from an EMBL/GenBank/DDBJ whole genome shotgun (WGS) entry which is preliminary data.</text>
</comment>
<dbReference type="SUPFAM" id="SSF55874">
    <property type="entry name" value="ATPase domain of HSP90 chaperone/DNA topoisomerase II/histidine kinase"/>
    <property type="match status" value="1"/>
</dbReference>
<evidence type="ECO:0000313" key="17">
    <source>
        <dbReference type="EMBL" id="HIR67649.1"/>
    </source>
</evidence>
<dbReference type="PANTHER" id="PTHR45528:SF1">
    <property type="entry name" value="SENSOR HISTIDINE KINASE CPXA"/>
    <property type="match status" value="1"/>
</dbReference>
<dbReference type="Gene3D" id="1.10.287.130">
    <property type="match status" value="1"/>
</dbReference>
<sequence>MKHKFPLKIKSMQVLLWRYFAIFTVLIVVVVSLVCFGILGSAYSGQARERIIAIGNGLSAFVDGKSSHLMGEIGGEMNRYAFTEGVDIFLVGTDGQAFIYTTEPSDDWDEIFDELSETVDGWTENRAVVYSSASMMNYVSCVTFNANQSYLFVRYPMYIMSESVRSMQIYIIVIAAVAIIVAFIISYMLARRISRPIRNISETAMRMAKGDYGVQFASAEFEEIAQLSESLNYAKDEIKKSDDFQKELLANVSHDLRTPLTMIKAYASMVKEISGDDPGKRNKHLQVIIDESDRLTGLVNDILNASKVSAGLSELNKKVFNLTDFIYGIMNKFDYLQETAGYKFYVDIDPNLYTLADEEKIYQVIYNLVSNAVNYTGADKCVYVSLKDCPEQSRIKFAVRDTGKGISDEEKEHIWDRYYRSKDAHARPVKGTGLGLNIVKIILQAHNFNFGVNSKEGEGSTFYVDFPEVSSTPDN</sequence>
<accession>A0A9D1E7Q8</accession>
<keyword evidence="4" id="KW-1003">Cell membrane</keyword>
<dbReference type="Proteomes" id="UP000823913">
    <property type="component" value="Unassembled WGS sequence"/>
</dbReference>
<evidence type="ECO:0000256" key="11">
    <source>
        <dbReference type="ARBA" id="ARBA00022989"/>
    </source>
</evidence>
<evidence type="ECO:0000256" key="7">
    <source>
        <dbReference type="ARBA" id="ARBA00022692"/>
    </source>
</evidence>
<evidence type="ECO:0000256" key="2">
    <source>
        <dbReference type="ARBA" id="ARBA00004651"/>
    </source>
</evidence>
<dbReference type="GO" id="GO:0000155">
    <property type="term" value="F:phosphorelay sensor kinase activity"/>
    <property type="evidence" value="ECO:0007669"/>
    <property type="project" value="InterPro"/>
</dbReference>
<name>A0A9D1E7Q8_9FIRM</name>
<dbReference type="Gene3D" id="3.30.565.10">
    <property type="entry name" value="Histidine kinase-like ATPase, C-terminal domain"/>
    <property type="match status" value="1"/>
</dbReference>
<evidence type="ECO:0000256" key="10">
    <source>
        <dbReference type="ARBA" id="ARBA00022840"/>
    </source>
</evidence>
<keyword evidence="10" id="KW-0067">ATP-binding</keyword>
<evidence type="ECO:0000256" key="4">
    <source>
        <dbReference type="ARBA" id="ARBA00022475"/>
    </source>
</evidence>
<dbReference type="EC" id="2.7.13.3" evidence="3"/>
<protein>
    <recommendedName>
        <fullName evidence="3">histidine kinase</fullName>
        <ecNumber evidence="3">2.7.13.3</ecNumber>
    </recommendedName>
</protein>
<reference evidence="17" key="2">
    <citation type="journal article" date="2021" name="PeerJ">
        <title>Extensive microbial diversity within the chicken gut microbiome revealed by metagenomics and culture.</title>
        <authorList>
            <person name="Gilroy R."/>
            <person name="Ravi A."/>
            <person name="Getino M."/>
            <person name="Pursley I."/>
            <person name="Horton D.L."/>
            <person name="Alikhan N.F."/>
            <person name="Baker D."/>
            <person name="Gharbi K."/>
            <person name="Hall N."/>
            <person name="Watson M."/>
            <person name="Adriaenssens E.M."/>
            <person name="Foster-Nyarko E."/>
            <person name="Jarju S."/>
            <person name="Secka A."/>
            <person name="Antonio M."/>
            <person name="Oren A."/>
            <person name="Chaudhuri R.R."/>
            <person name="La Ragione R."/>
            <person name="Hildebrand F."/>
            <person name="Pallen M.J."/>
        </authorList>
    </citation>
    <scope>NUCLEOTIDE SEQUENCE</scope>
    <source>
        <strain evidence="17">ChiW16-3235</strain>
    </source>
</reference>
<evidence type="ECO:0000256" key="14">
    <source>
        <dbReference type="SAM" id="Phobius"/>
    </source>
</evidence>
<reference evidence="17" key="1">
    <citation type="submission" date="2020-10" db="EMBL/GenBank/DDBJ databases">
        <authorList>
            <person name="Gilroy R."/>
        </authorList>
    </citation>
    <scope>NUCLEOTIDE SEQUENCE</scope>
    <source>
        <strain evidence="17">ChiW16-3235</strain>
    </source>
</reference>
<dbReference type="GO" id="GO:0005886">
    <property type="term" value="C:plasma membrane"/>
    <property type="evidence" value="ECO:0007669"/>
    <property type="project" value="UniProtKB-SubCell"/>
</dbReference>
<keyword evidence="13 14" id="KW-0472">Membrane</keyword>
<evidence type="ECO:0000256" key="13">
    <source>
        <dbReference type="ARBA" id="ARBA00023136"/>
    </source>
</evidence>
<dbReference type="PRINTS" id="PR00344">
    <property type="entry name" value="BCTRLSENSOR"/>
</dbReference>
<feature type="transmembrane region" description="Helical" evidence="14">
    <location>
        <begin position="20"/>
        <end position="43"/>
    </location>
</feature>
<feature type="transmembrane region" description="Helical" evidence="14">
    <location>
        <begin position="169"/>
        <end position="190"/>
    </location>
</feature>
<dbReference type="PANTHER" id="PTHR45528">
    <property type="entry name" value="SENSOR HISTIDINE KINASE CPXA"/>
    <property type="match status" value="1"/>
</dbReference>
<evidence type="ECO:0000256" key="6">
    <source>
        <dbReference type="ARBA" id="ARBA00022679"/>
    </source>
</evidence>
<dbReference type="CDD" id="cd00082">
    <property type="entry name" value="HisKA"/>
    <property type="match status" value="1"/>
</dbReference>
<gene>
    <name evidence="17" type="ORF">IAB94_06360</name>
</gene>
<feature type="domain" description="Histidine kinase" evidence="15">
    <location>
        <begin position="251"/>
        <end position="470"/>
    </location>
</feature>
<evidence type="ECO:0000256" key="3">
    <source>
        <dbReference type="ARBA" id="ARBA00012438"/>
    </source>
</evidence>
<dbReference type="EMBL" id="DVHK01000130">
    <property type="protein sequence ID" value="HIR67649.1"/>
    <property type="molecule type" value="Genomic_DNA"/>
</dbReference>
<dbReference type="InterPro" id="IPR050398">
    <property type="entry name" value="HssS/ArlS-like"/>
</dbReference>
<dbReference type="FunFam" id="1.10.287.130:FF:000001">
    <property type="entry name" value="Two-component sensor histidine kinase"/>
    <property type="match status" value="1"/>
</dbReference>
<dbReference type="InterPro" id="IPR005467">
    <property type="entry name" value="His_kinase_dom"/>
</dbReference>
<dbReference type="Gene3D" id="6.10.340.10">
    <property type="match status" value="1"/>
</dbReference>
<comment type="subcellular location">
    <subcellularLocation>
        <location evidence="2">Cell membrane</location>
        <topology evidence="2">Multi-pass membrane protein</topology>
    </subcellularLocation>
</comment>
<keyword evidence="9 17" id="KW-0418">Kinase</keyword>
<evidence type="ECO:0000313" key="18">
    <source>
        <dbReference type="Proteomes" id="UP000823913"/>
    </source>
</evidence>
<dbReference type="PROSITE" id="PS50885">
    <property type="entry name" value="HAMP"/>
    <property type="match status" value="1"/>
</dbReference>